<dbReference type="Pfam" id="PF07274">
    <property type="entry name" value="DUF1440"/>
    <property type="match status" value="1"/>
</dbReference>
<evidence type="ECO:0000313" key="2">
    <source>
        <dbReference type="EMBL" id="ABG14491.1"/>
    </source>
</evidence>
<proteinExistence type="predicted"/>
<dbReference type="InterPro" id="IPR009898">
    <property type="entry name" value="DUF1440"/>
</dbReference>
<dbReference type="Proteomes" id="UP000001971">
    <property type="component" value="Chromosome"/>
</dbReference>
<feature type="transmembrane region" description="Helical" evidence="1">
    <location>
        <begin position="110"/>
        <end position="133"/>
    </location>
</feature>
<gene>
    <name evidence="2" type="ordered locus">YPA_2527</name>
</gene>
<organism evidence="2 3">
    <name type="scientific">Yersinia pestis bv. Antiqua (strain Antiqua)</name>
    <dbReference type="NCBI Taxonomy" id="360102"/>
    <lineage>
        <taxon>Bacteria</taxon>
        <taxon>Pseudomonadati</taxon>
        <taxon>Pseudomonadota</taxon>
        <taxon>Gammaproteobacteria</taxon>
        <taxon>Enterobacterales</taxon>
        <taxon>Yersiniaceae</taxon>
        <taxon>Yersinia</taxon>
    </lineage>
</organism>
<feature type="transmembrane region" description="Helical" evidence="1">
    <location>
        <begin position="153"/>
        <end position="174"/>
    </location>
</feature>
<feature type="transmembrane region" description="Helical" evidence="1">
    <location>
        <begin position="79"/>
        <end position="98"/>
    </location>
</feature>
<sequence>MAMSEKRVNLQVIAWATIIGGFVSSLVKSGTEVNMPPRVVGEISPPAANIDAWLGWLGINSHSMDYVYQGVTISGTVVLYHWLFSFVFAFVYVLLSAYWPKVRLWYSAAYGLSITVAIHGVLIPALGFRHPAYLAGETGWLWNLNGYELWSEIIGHLCWSASLEICLVAVLAFFSKPIKGIWAN</sequence>
<reference evidence="2 3" key="1">
    <citation type="journal article" date="2006" name="J. Bacteriol.">
        <title>Complete genome sequence of Yersinia pestis strains Antiqua and Nepal516: evidence of gene reduction in an emerging pathogen.</title>
        <authorList>
            <person name="Chain P.S."/>
            <person name="Hu P."/>
            <person name="Malfatti S.A."/>
            <person name="Radnedge L."/>
            <person name="Larimer F."/>
            <person name="Vergez L.M."/>
            <person name="Worsham P."/>
            <person name="Chu M.C."/>
            <person name="Andersen G.L."/>
        </authorList>
    </citation>
    <scope>NUCLEOTIDE SEQUENCE [LARGE SCALE GENOMIC DNA]</scope>
    <source>
        <strain evidence="2 3">Antiqua</strain>
    </source>
</reference>
<dbReference type="AlphaFoldDB" id="A0A0H2YAD3"/>
<name>A0A0H2YAD3_YERPA</name>
<evidence type="ECO:0000256" key="1">
    <source>
        <dbReference type="SAM" id="Phobius"/>
    </source>
</evidence>
<evidence type="ECO:0000313" key="3">
    <source>
        <dbReference type="Proteomes" id="UP000001971"/>
    </source>
</evidence>
<dbReference type="KEGG" id="ypa:YPA_2527"/>
<keyword evidence="1" id="KW-0472">Membrane</keyword>
<keyword evidence="1" id="KW-0812">Transmembrane</keyword>
<feature type="transmembrane region" description="Helical" evidence="1">
    <location>
        <begin position="12"/>
        <end position="31"/>
    </location>
</feature>
<keyword evidence="1" id="KW-1133">Transmembrane helix</keyword>
<dbReference type="EMBL" id="CP000308">
    <property type="protein sequence ID" value="ABG14491.1"/>
    <property type="molecule type" value="Genomic_DNA"/>
</dbReference>
<accession>A0A0H2YAD3</accession>
<protein>
    <submittedName>
        <fullName evidence="2">Putative membrane protein</fullName>
    </submittedName>
</protein>